<dbReference type="InterPro" id="IPR011094">
    <property type="entry name" value="Uncharacterised_LppY/LpqO"/>
</dbReference>
<dbReference type="Proteomes" id="UP000481030">
    <property type="component" value="Unassembled WGS sequence"/>
</dbReference>
<reference evidence="1 2" key="1">
    <citation type="journal article" date="2016" name="Antonie Van Leeuwenhoek">
        <title>Bacillus depressus sp. nov., isolated from soil of a sunflower field.</title>
        <authorList>
            <person name="Wei X."/>
            <person name="Xin D."/>
            <person name="Xin Y."/>
            <person name="Zhang H."/>
            <person name="Wang T."/>
            <person name="Zhang J."/>
        </authorList>
    </citation>
    <scope>NUCLEOTIDE SEQUENCE [LARGE SCALE GENOMIC DNA]</scope>
    <source>
        <strain evidence="1 2">BZ1</strain>
    </source>
</reference>
<dbReference type="AlphaFoldDB" id="A0A6L3V031"/>
<proteinExistence type="predicted"/>
<comment type="caution">
    <text evidence="1">The sequence shown here is derived from an EMBL/GenBank/DDBJ whole genome shotgun (WGS) entry which is preliminary data.</text>
</comment>
<organism evidence="1 2">
    <name type="scientific">Cytobacillus depressus</name>
    <dbReference type="NCBI Taxonomy" id="1602942"/>
    <lineage>
        <taxon>Bacteria</taxon>
        <taxon>Bacillati</taxon>
        <taxon>Bacillota</taxon>
        <taxon>Bacilli</taxon>
        <taxon>Bacillales</taxon>
        <taxon>Bacillaceae</taxon>
        <taxon>Cytobacillus</taxon>
    </lineage>
</organism>
<sequence length="136" mass="15111">MNNINVLCNQFAKILNGKGTINNGVCSVEMQRDFKVMVQGRSTSSVVPAGFSFEALDKDGNALNLAEIAILEEEIPGFMHAVVQQGIIVSALHNHWLFTQPNILYIHLQSIEPPLNFANKLAYSFRTLRSNPVQKN</sequence>
<protein>
    <submittedName>
        <fullName evidence="1">DUF1259 domain-containing protein</fullName>
    </submittedName>
</protein>
<evidence type="ECO:0000313" key="1">
    <source>
        <dbReference type="EMBL" id="KAB2330242.1"/>
    </source>
</evidence>
<name>A0A6L3V031_9BACI</name>
<dbReference type="OrthoDB" id="4687120at2"/>
<dbReference type="Pfam" id="PF07485">
    <property type="entry name" value="DUF1529"/>
    <property type="match status" value="1"/>
</dbReference>
<gene>
    <name evidence="1" type="ORF">F7731_20570</name>
</gene>
<dbReference type="RefSeq" id="WP_151536669.1">
    <property type="nucleotide sequence ID" value="NZ_WBOS01000015.1"/>
</dbReference>
<accession>A0A6L3V031</accession>
<evidence type="ECO:0000313" key="2">
    <source>
        <dbReference type="Proteomes" id="UP000481030"/>
    </source>
</evidence>
<keyword evidence="2" id="KW-1185">Reference proteome</keyword>
<dbReference type="EMBL" id="WBOS01000015">
    <property type="protein sequence ID" value="KAB2330242.1"/>
    <property type="molecule type" value="Genomic_DNA"/>
</dbReference>